<dbReference type="OrthoDB" id="205012at2759"/>
<proteinExistence type="predicted"/>
<keyword evidence="5" id="KW-0472">Membrane</keyword>
<dbReference type="GO" id="GO:0015020">
    <property type="term" value="F:glucuronosyltransferase activity"/>
    <property type="evidence" value="ECO:0007669"/>
    <property type="project" value="TreeGrafter"/>
</dbReference>
<evidence type="ECO:0000256" key="3">
    <source>
        <dbReference type="ARBA" id="ARBA00022968"/>
    </source>
</evidence>
<dbReference type="Pfam" id="PF13896">
    <property type="entry name" value="Glyco_transf_49"/>
    <property type="match status" value="1"/>
</dbReference>
<name>A0A196SJW0_BLAHN</name>
<evidence type="ECO:0000313" key="8">
    <source>
        <dbReference type="Proteomes" id="UP000078348"/>
    </source>
</evidence>
<dbReference type="PANTHER" id="PTHR12270">
    <property type="entry name" value="GLYCOSYLTRANSFERASE-RELATED"/>
    <property type="match status" value="1"/>
</dbReference>
<keyword evidence="3" id="KW-0735">Signal-anchor</keyword>
<dbReference type="AlphaFoldDB" id="A0A196SJW0"/>
<accession>A0A196SJW0</accession>
<keyword evidence="2" id="KW-0812">Transmembrane</keyword>
<evidence type="ECO:0000256" key="2">
    <source>
        <dbReference type="ARBA" id="ARBA00022692"/>
    </source>
</evidence>
<keyword evidence="8" id="KW-1185">Reference proteome</keyword>
<evidence type="ECO:0000256" key="4">
    <source>
        <dbReference type="ARBA" id="ARBA00022989"/>
    </source>
</evidence>
<dbReference type="InterPro" id="IPR051292">
    <property type="entry name" value="Xyl/GlcA_transferase"/>
</dbReference>
<evidence type="ECO:0000256" key="1">
    <source>
        <dbReference type="ARBA" id="ARBA00004606"/>
    </source>
</evidence>
<sequence>MVQYFSDERPAKSCNSSADIVAFFKHNKKALFVDCVENGGFSHCQQFYLMQFDSMRKMCQTFKRQKYIHNKGYTGTTLSLQLSMDRVTRLPYIFERWKGAVSIGIMIKENEIEEAAKMIQRFMKKSKLVFTIYIQKTITESNTPYYSYPDGKKQYFPNGMYPVNIMRDLSIESITTTHYMLTDVDVFLSKSIQSTIDSYSDILQDHHNLVVLPLFEYRNSSVIQKCFKDGVCGRLLCIVIPMKCSWNRVPTTKSEVLEMFDLGEIQIIEDQYHNVMNMSEWREYNGRLMLSRYFNHMEPYGVFRRSAADPIFHPYFIDYGGNKMELYFQFRAMNYNTPYVFPSDFGFNIPHKRTSHSVYYKQNKDIQPMNKQYWSFLKMYKIKAY</sequence>
<dbReference type="PANTHER" id="PTHR12270:SF52">
    <property type="entry name" value="GLYCOSYLTRANSFERASE-LIKE PROTEIN GNT13-RELATED"/>
    <property type="match status" value="1"/>
</dbReference>
<dbReference type="GO" id="GO:0042285">
    <property type="term" value="F:xylosyltransferase activity"/>
    <property type="evidence" value="ECO:0007669"/>
    <property type="project" value="TreeGrafter"/>
</dbReference>
<dbReference type="Proteomes" id="UP000078348">
    <property type="component" value="Unassembled WGS sequence"/>
</dbReference>
<keyword evidence="4" id="KW-1133">Transmembrane helix</keyword>
<evidence type="ECO:0000256" key="5">
    <source>
        <dbReference type="ARBA" id="ARBA00023136"/>
    </source>
</evidence>
<protein>
    <submittedName>
        <fullName evidence="7">Glycosyltransferase-like protein</fullName>
    </submittedName>
</protein>
<keyword evidence="7" id="KW-0808">Transferase</keyword>
<dbReference type="GO" id="GO:0016020">
    <property type="term" value="C:membrane"/>
    <property type="evidence" value="ECO:0007669"/>
    <property type="project" value="UniProtKB-SubCell"/>
</dbReference>
<dbReference type="EMBL" id="LXWW01000034">
    <property type="protein sequence ID" value="OAO17338.1"/>
    <property type="molecule type" value="Genomic_DNA"/>
</dbReference>
<organism evidence="7 8">
    <name type="scientific">Blastocystis sp. subtype 1 (strain ATCC 50177 / NandII)</name>
    <dbReference type="NCBI Taxonomy" id="478820"/>
    <lineage>
        <taxon>Eukaryota</taxon>
        <taxon>Sar</taxon>
        <taxon>Stramenopiles</taxon>
        <taxon>Bigyra</taxon>
        <taxon>Opalozoa</taxon>
        <taxon>Opalinata</taxon>
        <taxon>Blastocystidae</taxon>
        <taxon>Blastocystis</taxon>
    </lineage>
</organism>
<comment type="subcellular location">
    <subcellularLocation>
        <location evidence="1">Membrane</location>
        <topology evidence="1">Single-pass type II membrane protein</topology>
    </subcellularLocation>
</comment>
<evidence type="ECO:0000313" key="7">
    <source>
        <dbReference type="EMBL" id="OAO17338.1"/>
    </source>
</evidence>
<evidence type="ECO:0000256" key="6">
    <source>
        <dbReference type="ARBA" id="ARBA00023180"/>
    </source>
</evidence>
<dbReference type="GO" id="GO:0035269">
    <property type="term" value="P:protein O-linked glycosylation via mannose"/>
    <property type="evidence" value="ECO:0007669"/>
    <property type="project" value="TreeGrafter"/>
</dbReference>
<gene>
    <name evidence="7" type="ORF">AV274_0915</name>
</gene>
<keyword evidence="6" id="KW-0325">Glycoprotein</keyword>
<comment type="caution">
    <text evidence="7">The sequence shown here is derived from an EMBL/GenBank/DDBJ whole genome shotgun (WGS) entry which is preliminary data.</text>
</comment>
<reference evidence="7 8" key="1">
    <citation type="submission" date="2016-05" db="EMBL/GenBank/DDBJ databases">
        <title>Nuclear genome of Blastocystis sp. subtype 1 NandII.</title>
        <authorList>
            <person name="Gentekaki E."/>
            <person name="Curtis B."/>
            <person name="Stairs C."/>
            <person name="Eme L."/>
            <person name="Herman E."/>
            <person name="Klimes V."/>
            <person name="Arias M.C."/>
            <person name="Elias M."/>
            <person name="Hilliou F."/>
            <person name="Klute M."/>
            <person name="Malik S.-B."/>
            <person name="Pightling A."/>
            <person name="Rachubinski R."/>
            <person name="Salas D."/>
            <person name="Schlacht A."/>
            <person name="Suga H."/>
            <person name="Archibald J."/>
            <person name="Ball S.G."/>
            <person name="Clark G."/>
            <person name="Dacks J."/>
            <person name="Van Der Giezen M."/>
            <person name="Tsaousis A."/>
            <person name="Roger A."/>
        </authorList>
    </citation>
    <scope>NUCLEOTIDE SEQUENCE [LARGE SCALE GENOMIC DNA]</scope>
    <source>
        <strain evidence="8">ATCC 50177 / NandII</strain>
    </source>
</reference>